<name>A0A1B2DMB1_9BACL</name>
<organism evidence="4">
    <name type="scientific">Paenibacillus sp. BIHB 4019</name>
    <dbReference type="NCBI Taxonomy" id="1870819"/>
    <lineage>
        <taxon>Bacteria</taxon>
        <taxon>Bacillati</taxon>
        <taxon>Bacillota</taxon>
        <taxon>Bacilli</taxon>
        <taxon>Bacillales</taxon>
        <taxon>Paenibacillaceae</taxon>
        <taxon>Paenibacillus</taxon>
    </lineage>
</organism>
<dbReference type="RefSeq" id="WP_099519918.1">
    <property type="nucleotide sequence ID" value="NZ_CP016808.1"/>
</dbReference>
<evidence type="ECO:0000256" key="1">
    <source>
        <dbReference type="ARBA" id="ARBA00022679"/>
    </source>
</evidence>
<gene>
    <name evidence="4" type="ORF">BBD42_21955</name>
</gene>
<dbReference type="EMBL" id="CP016808">
    <property type="protein sequence ID" value="ANY68839.1"/>
    <property type="molecule type" value="Genomic_DNA"/>
</dbReference>
<protein>
    <submittedName>
        <fullName evidence="4">Acyl-phosphate glycerol 3-phosphate acyltransferase</fullName>
    </submittedName>
</protein>
<dbReference type="PANTHER" id="PTHR10434">
    <property type="entry name" value="1-ACYL-SN-GLYCEROL-3-PHOSPHATE ACYLTRANSFERASE"/>
    <property type="match status" value="1"/>
</dbReference>
<feature type="domain" description="Phospholipid/glycerol acyltransferase" evidence="3">
    <location>
        <begin position="34"/>
        <end position="144"/>
    </location>
</feature>
<dbReference type="SMART" id="SM00563">
    <property type="entry name" value="PlsC"/>
    <property type="match status" value="1"/>
</dbReference>
<proteinExistence type="predicted"/>
<accession>A0A1B2DMB1</accession>
<dbReference type="InterPro" id="IPR002123">
    <property type="entry name" value="Plipid/glycerol_acylTrfase"/>
</dbReference>
<dbReference type="GO" id="GO:0006654">
    <property type="term" value="P:phosphatidic acid biosynthetic process"/>
    <property type="evidence" value="ECO:0007669"/>
    <property type="project" value="TreeGrafter"/>
</dbReference>
<dbReference type="PANTHER" id="PTHR10434:SF11">
    <property type="entry name" value="1-ACYL-SN-GLYCEROL-3-PHOSPHATE ACYLTRANSFERASE"/>
    <property type="match status" value="1"/>
</dbReference>
<evidence type="ECO:0000313" key="4">
    <source>
        <dbReference type="EMBL" id="ANY68839.1"/>
    </source>
</evidence>
<dbReference type="CDD" id="cd07989">
    <property type="entry name" value="LPLAT_AGPAT-like"/>
    <property type="match status" value="1"/>
</dbReference>
<evidence type="ECO:0000256" key="2">
    <source>
        <dbReference type="ARBA" id="ARBA00023315"/>
    </source>
</evidence>
<sequence length="194" mass="21263">MLYLLFRFLLRVLYICLFRLEAKGLENIPADGPVILCANHVSNFDPPTVGVKVPRKVHYMAKAELFKIPVFGPLIRAFGAFPVKRGGVSKEAIKSAITLLKEGNVMGIFPEGSRRNQGGEAKKGAAMIALRSNAVVIPVAIVGNYSLFRKVTVYYGKPVDLTAFIDDSSPDKLDRLTDAIMKDVRALIAANKQT</sequence>
<dbReference type="GO" id="GO:0003841">
    <property type="term" value="F:1-acylglycerol-3-phosphate O-acyltransferase activity"/>
    <property type="evidence" value="ECO:0007669"/>
    <property type="project" value="TreeGrafter"/>
</dbReference>
<dbReference type="Pfam" id="PF01553">
    <property type="entry name" value="Acyltransferase"/>
    <property type="match status" value="1"/>
</dbReference>
<keyword evidence="1 4" id="KW-0808">Transferase</keyword>
<keyword evidence="2 4" id="KW-0012">Acyltransferase</keyword>
<evidence type="ECO:0000259" key="3">
    <source>
        <dbReference type="SMART" id="SM00563"/>
    </source>
</evidence>
<dbReference type="SUPFAM" id="SSF69593">
    <property type="entry name" value="Glycerol-3-phosphate (1)-acyltransferase"/>
    <property type="match status" value="1"/>
</dbReference>
<reference evidence="4" key="1">
    <citation type="submission" date="2016-08" db="EMBL/GenBank/DDBJ databases">
        <title>Complete Genome Seqeunce of Paenibacillus sp. BIHB 4019 from tea rhizoplane.</title>
        <authorList>
            <person name="Thakur R."/>
            <person name="Swarnkar M.K."/>
            <person name="Gulati A."/>
        </authorList>
    </citation>
    <scope>NUCLEOTIDE SEQUENCE [LARGE SCALE GENOMIC DNA]</scope>
    <source>
        <strain evidence="4">BIHB4019</strain>
    </source>
</reference>
<dbReference type="AlphaFoldDB" id="A0A1B2DMB1"/>